<dbReference type="Gene3D" id="3.30.70.100">
    <property type="match status" value="1"/>
</dbReference>
<dbReference type="RefSeq" id="WP_119766554.1">
    <property type="nucleotide sequence ID" value="NZ_QYUJ01000014.1"/>
</dbReference>
<dbReference type="AlphaFoldDB" id="A0A418VCR5"/>
<comment type="caution">
    <text evidence="2">The sequence shown here is derived from an EMBL/GenBank/DDBJ whole genome shotgun (WGS) entry which is preliminary data.</text>
</comment>
<protein>
    <submittedName>
        <fullName evidence="2">Antibiotic biosynthesis monooxygenase</fullName>
    </submittedName>
</protein>
<dbReference type="PROSITE" id="PS51725">
    <property type="entry name" value="ABM"/>
    <property type="match status" value="1"/>
</dbReference>
<gene>
    <name evidence="2" type="ORF">D3875_15215</name>
</gene>
<dbReference type="SUPFAM" id="SSF54909">
    <property type="entry name" value="Dimeric alpha+beta barrel"/>
    <property type="match status" value="1"/>
</dbReference>
<accession>A0A418VCR5</accession>
<evidence type="ECO:0000259" key="1">
    <source>
        <dbReference type="PROSITE" id="PS51725"/>
    </source>
</evidence>
<keyword evidence="2" id="KW-0503">Monooxygenase</keyword>
<dbReference type="InterPro" id="IPR007138">
    <property type="entry name" value="ABM_dom"/>
</dbReference>
<dbReference type="Pfam" id="PF03992">
    <property type="entry name" value="ABM"/>
    <property type="match status" value="1"/>
</dbReference>
<feature type="domain" description="ABM" evidence="1">
    <location>
        <begin position="2"/>
        <end position="94"/>
    </location>
</feature>
<dbReference type="InterPro" id="IPR011008">
    <property type="entry name" value="Dimeric_a/b-barrel"/>
</dbReference>
<evidence type="ECO:0000313" key="2">
    <source>
        <dbReference type="EMBL" id="RJF73796.1"/>
    </source>
</evidence>
<name>A0A418VCR5_9DEIO</name>
<dbReference type="GO" id="GO:0004497">
    <property type="term" value="F:monooxygenase activity"/>
    <property type="evidence" value="ECO:0007669"/>
    <property type="project" value="UniProtKB-KW"/>
</dbReference>
<proteinExistence type="predicted"/>
<evidence type="ECO:0000313" key="3">
    <source>
        <dbReference type="Proteomes" id="UP000286287"/>
    </source>
</evidence>
<organism evidence="2 3">
    <name type="scientific">Deinococcus cavernae</name>
    <dbReference type="NCBI Taxonomy" id="2320857"/>
    <lineage>
        <taxon>Bacteria</taxon>
        <taxon>Thermotogati</taxon>
        <taxon>Deinococcota</taxon>
        <taxon>Deinococci</taxon>
        <taxon>Deinococcales</taxon>
        <taxon>Deinococcaceae</taxon>
        <taxon>Deinococcus</taxon>
    </lineage>
</organism>
<reference evidence="2 3" key="1">
    <citation type="submission" date="2018-09" db="EMBL/GenBank/DDBJ databases">
        <authorList>
            <person name="Zhu H."/>
        </authorList>
    </citation>
    <scope>NUCLEOTIDE SEQUENCE [LARGE SCALE GENOMIC DNA]</scope>
    <source>
        <strain evidence="2 3">K2S05-167</strain>
    </source>
</reference>
<keyword evidence="2" id="KW-0560">Oxidoreductase</keyword>
<dbReference type="PANTHER" id="PTHR34474">
    <property type="entry name" value="SIGNAL TRANSDUCTION PROTEIN TRAP"/>
    <property type="match status" value="1"/>
</dbReference>
<keyword evidence="3" id="KW-1185">Reference proteome</keyword>
<dbReference type="EMBL" id="QYUJ01000014">
    <property type="protein sequence ID" value="RJF73796.1"/>
    <property type="molecule type" value="Genomic_DNA"/>
</dbReference>
<dbReference type="Proteomes" id="UP000286287">
    <property type="component" value="Unassembled WGS sequence"/>
</dbReference>
<dbReference type="OrthoDB" id="384737at2"/>
<sequence>MITVSNRIYVHPEYHAAFEARFHARPRQVDDRPGFLCSYILKPTVQDEPFIVLTLWESREAFEAWRTAPGFKEGHKGGNTLPPEAFPRPNELEIHDVIGGSGID</sequence>
<dbReference type="PANTHER" id="PTHR34474:SF2">
    <property type="entry name" value="SIGNAL TRANSDUCTION PROTEIN TRAP"/>
    <property type="match status" value="1"/>
</dbReference>
<dbReference type="InterPro" id="IPR050404">
    <property type="entry name" value="Heme-degrading_MO"/>
</dbReference>